<comment type="caution">
    <text evidence="6">The sequence shown here is derived from an EMBL/GenBank/DDBJ whole genome shotgun (WGS) entry which is preliminary data.</text>
</comment>
<dbReference type="SUPFAM" id="SSF50978">
    <property type="entry name" value="WD40 repeat-like"/>
    <property type="match status" value="1"/>
</dbReference>
<comment type="similarity">
    <text evidence="3">Belongs to the WD repeat ASA1 family.</text>
</comment>
<keyword evidence="1 5" id="KW-0853">WD repeat</keyword>
<dbReference type="SMART" id="SM00320">
    <property type="entry name" value="WD40"/>
    <property type="match status" value="5"/>
</dbReference>
<organism evidence="6 7">
    <name type="scientific">Choanephora cucurbitarum</name>
    <dbReference type="NCBI Taxonomy" id="101091"/>
    <lineage>
        <taxon>Eukaryota</taxon>
        <taxon>Fungi</taxon>
        <taxon>Fungi incertae sedis</taxon>
        <taxon>Mucoromycota</taxon>
        <taxon>Mucoromycotina</taxon>
        <taxon>Mucoromycetes</taxon>
        <taxon>Mucorales</taxon>
        <taxon>Mucorineae</taxon>
        <taxon>Choanephoraceae</taxon>
        <taxon>Choanephoroideae</taxon>
        <taxon>Choanephora</taxon>
    </lineage>
</organism>
<dbReference type="InterPro" id="IPR019775">
    <property type="entry name" value="WD40_repeat_CS"/>
</dbReference>
<gene>
    <name evidence="6" type="primary">asa1</name>
    <name evidence="6" type="ORF">A0J61_02038</name>
</gene>
<reference evidence="6 7" key="1">
    <citation type="submission" date="2016-03" db="EMBL/GenBank/DDBJ databases">
        <title>Choanephora cucurbitarum.</title>
        <authorList>
            <person name="Min B."/>
            <person name="Park H."/>
            <person name="Park J.-H."/>
            <person name="Shin H.-D."/>
            <person name="Choi I.-G."/>
        </authorList>
    </citation>
    <scope>NUCLEOTIDE SEQUENCE [LARGE SCALE GENOMIC DNA]</scope>
    <source>
        <strain evidence="6 7">KUS-F28377</strain>
    </source>
</reference>
<dbReference type="STRING" id="101091.A0A1C7NLI0"/>
<dbReference type="PANTHER" id="PTHR19854:SF1">
    <property type="entry name" value="GUANINE NUCLEOTIDE-BINDING PROTEIN SUBUNIT BETA-LIKE PROTEIN 1"/>
    <property type="match status" value="1"/>
</dbReference>
<protein>
    <recommendedName>
        <fullName evidence="4">ASTRA-associated protein 1</fullName>
    </recommendedName>
</protein>
<dbReference type="PROSITE" id="PS00678">
    <property type="entry name" value="WD_REPEATS_1"/>
    <property type="match status" value="1"/>
</dbReference>
<dbReference type="PROSITE" id="PS50082">
    <property type="entry name" value="WD_REPEATS_2"/>
    <property type="match status" value="2"/>
</dbReference>
<evidence type="ECO:0000256" key="2">
    <source>
        <dbReference type="ARBA" id="ARBA00022737"/>
    </source>
</evidence>
<evidence type="ECO:0000313" key="6">
    <source>
        <dbReference type="EMBL" id="OBZ89915.1"/>
    </source>
</evidence>
<evidence type="ECO:0000256" key="3">
    <source>
        <dbReference type="ARBA" id="ARBA00037931"/>
    </source>
</evidence>
<dbReference type="PROSITE" id="PS50294">
    <property type="entry name" value="WD_REPEATS_REGION"/>
    <property type="match status" value="1"/>
</dbReference>
<dbReference type="InParanoid" id="A0A1C7NLI0"/>
<feature type="repeat" description="WD" evidence="5">
    <location>
        <begin position="12"/>
        <end position="53"/>
    </location>
</feature>
<dbReference type="InterPro" id="IPR036322">
    <property type="entry name" value="WD40_repeat_dom_sf"/>
</dbReference>
<dbReference type="Proteomes" id="UP000093000">
    <property type="component" value="Unassembled WGS sequence"/>
</dbReference>
<proteinExistence type="inferred from homology"/>
<sequence length="325" mass="37048">MSNPPPPPEYIFREHKSTINYVHMFEQDQYFASCDSDGWIVIWKLKTRRPIHKWKAHEDNCLKVFTIGVDRIVSQGRDNMIHVWKFSVEDSQAPELASSVAYNALGFCKFSCYQQIQGSTLLCFPSKDDINMKIKFDIYDLTYQHYVLQNIGSGGRTDNGLLRHGACMAVQLSGSLDTLFVVAGYESGGIALWQIEQDQAKCVWHKKEHKEPVLDLAIDVSKTFILSSSADNQVYKYSVQTGDIINKITIKKSGMVALRIRSDNKVFALGGYDGKIRLFSVKTMKPLAILSYHKNTTYGLDFGTVNYQWLISASQDHRIAFWNIF</sequence>
<dbReference type="InterPro" id="IPR001680">
    <property type="entry name" value="WD40_rpt"/>
</dbReference>
<evidence type="ECO:0000256" key="4">
    <source>
        <dbReference type="ARBA" id="ARBA00040563"/>
    </source>
</evidence>
<dbReference type="Gene3D" id="2.130.10.10">
    <property type="entry name" value="YVTN repeat-like/Quinoprotein amine dehydrogenase"/>
    <property type="match status" value="2"/>
</dbReference>
<dbReference type="FunCoup" id="A0A1C7NLI0">
    <property type="interactions" value="189"/>
</dbReference>
<evidence type="ECO:0000313" key="7">
    <source>
        <dbReference type="Proteomes" id="UP000093000"/>
    </source>
</evidence>
<keyword evidence="2" id="KW-0677">Repeat</keyword>
<dbReference type="EMBL" id="LUGH01000072">
    <property type="protein sequence ID" value="OBZ89915.1"/>
    <property type="molecule type" value="Genomic_DNA"/>
</dbReference>
<dbReference type="InterPro" id="IPR015943">
    <property type="entry name" value="WD40/YVTN_repeat-like_dom_sf"/>
</dbReference>
<keyword evidence="7" id="KW-1185">Reference proteome</keyword>
<evidence type="ECO:0000256" key="1">
    <source>
        <dbReference type="ARBA" id="ARBA00022574"/>
    </source>
</evidence>
<dbReference type="Pfam" id="PF00400">
    <property type="entry name" value="WD40"/>
    <property type="match status" value="2"/>
</dbReference>
<feature type="repeat" description="WD" evidence="5">
    <location>
        <begin position="290"/>
        <end position="325"/>
    </location>
</feature>
<dbReference type="OrthoDB" id="7668193at2759"/>
<dbReference type="AlphaFoldDB" id="A0A1C7NLI0"/>
<dbReference type="PANTHER" id="PTHR19854">
    <property type="entry name" value="TRANSDUCIN BETA-LIKE 3"/>
    <property type="match status" value="1"/>
</dbReference>
<evidence type="ECO:0000256" key="5">
    <source>
        <dbReference type="PROSITE-ProRule" id="PRU00221"/>
    </source>
</evidence>
<accession>A0A1C7NLI0</accession>
<name>A0A1C7NLI0_9FUNG</name>